<accession>A0A5S3PX86</accession>
<dbReference type="InterPro" id="IPR001647">
    <property type="entry name" value="HTH_TetR"/>
</dbReference>
<dbReference type="Proteomes" id="UP000310314">
    <property type="component" value="Unassembled WGS sequence"/>
</dbReference>
<feature type="domain" description="HTH tetR-type" evidence="5">
    <location>
        <begin position="6"/>
        <end position="66"/>
    </location>
</feature>
<dbReference type="PANTHER" id="PTHR47506:SF1">
    <property type="entry name" value="HTH-TYPE TRANSCRIPTIONAL REGULATOR YJDC"/>
    <property type="match status" value="1"/>
</dbReference>
<reference evidence="6 7" key="1">
    <citation type="submission" date="2019-05" db="EMBL/GenBank/DDBJ databases">
        <authorList>
            <person name="Zhang J.-Y."/>
            <person name="Feg X."/>
            <person name="Du Z.-J."/>
        </authorList>
    </citation>
    <scope>NUCLEOTIDE SEQUENCE [LARGE SCALE GENOMIC DNA]</scope>
    <source>
        <strain evidence="6 7">RZ26</strain>
    </source>
</reference>
<dbReference type="SUPFAM" id="SSF46689">
    <property type="entry name" value="Homeodomain-like"/>
    <property type="match status" value="1"/>
</dbReference>
<evidence type="ECO:0000313" key="7">
    <source>
        <dbReference type="Proteomes" id="UP000310314"/>
    </source>
</evidence>
<dbReference type="PRINTS" id="PR00455">
    <property type="entry name" value="HTHTETR"/>
</dbReference>
<dbReference type="InterPro" id="IPR036271">
    <property type="entry name" value="Tet_transcr_reg_TetR-rel_C_sf"/>
</dbReference>
<organism evidence="6 7">
    <name type="scientific">Maribacter algarum</name>
    <name type="common">ex Zhang et al. 2020</name>
    <dbReference type="NCBI Taxonomy" id="2578118"/>
    <lineage>
        <taxon>Bacteria</taxon>
        <taxon>Pseudomonadati</taxon>
        <taxon>Bacteroidota</taxon>
        <taxon>Flavobacteriia</taxon>
        <taxon>Flavobacteriales</taxon>
        <taxon>Flavobacteriaceae</taxon>
        <taxon>Maribacter</taxon>
    </lineage>
</organism>
<gene>
    <name evidence="6" type="ORF">FEE95_03690</name>
</gene>
<dbReference type="InterPro" id="IPR011075">
    <property type="entry name" value="TetR_C"/>
</dbReference>
<sequence>MPRTKQFNEAEVLHKAMELFWEKGFHATSMQDLVNHLGINRASIYDTYGGKNELFDKAFQNYRTISLASLKSIFDSESDVKKGFRKLFQMVIDDVKTQGCQKGCFVVNTITELVPGDTVLLEKLKQNAANTEGLFEQYIQRGIDDGHIDASKNPKAIAFTLFTLFSGLRVTSKVEQNSKKLNEMVEVGLSILD</sequence>
<dbReference type="Pfam" id="PF00440">
    <property type="entry name" value="TetR_N"/>
    <property type="match status" value="1"/>
</dbReference>
<evidence type="ECO:0000256" key="1">
    <source>
        <dbReference type="ARBA" id="ARBA00023015"/>
    </source>
</evidence>
<feature type="DNA-binding region" description="H-T-H motif" evidence="4">
    <location>
        <begin position="29"/>
        <end position="48"/>
    </location>
</feature>
<evidence type="ECO:0000256" key="4">
    <source>
        <dbReference type="PROSITE-ProRule" id="PRU00335"/>
    </source>
</evidence>
<evidence type="ECO:0000259" key="5">
    <source>
        <dbReference type="PROSITE" id="PS50977"/>
    </source>
</evidence>
<proteinExistence type="predicted"/>
<dbReference type="PROSITE" id="PS50977">
    <property type="entry name" value="HTH_TETR_2"/>
    <property type="match status" value="1"/>
</dbReference>
<evidence type="ECO:0000256" key="2">
    <source>
        <dbReference type="ARBA" id="ARBA00023125"/>
    </source>
</evidence>
<name>A0A5S3PX86_9FLAO</name>
<dbReference type="PANTHER" id="PTHR47506">
    <property type="entry name" value="TRANSCRIPTIONAL REGULATORY PROTEIN"/>
    <property type="match status" value="1"/>
</dbReference>
<dbReference type="InterPro" id="IPR009057">
    <property type="entry name" value="Homeodomain-like_sf"/>
</dbReference>
<evidence type="ECO:0000313" key="6">
    <source>
        <dbReference type="EMBL" id="TMM59561.1"/>
    </source>
</evidence>
<dbReference type="Gene3D" id="1.10.357.10">
    <property type="entry name" value="Tetracycline Repressor, domain 2"/>
    <property type="match status" value="1"/>
</dbReference>
<evidence type="ECO:0000256" key="3">
    <source>
        <dbReference type="ARBA" id="ARBA00023163"/>
    </source>
</evidence>
<comment type="caution">
    <text evidence="6">The sequence shown here is derived from an EMBL/GenBank/DDBJ whole genome shotgun (WGS) entry which is preliminary data.</text>
</comment>
<dbReference type="SUPFAM" id="SSF48498">
    <property type="entry name" value="Tetracyclin repressor-like, C-terminal domain"/>
    <property type="match status" value="1"/>
</dbReference>
<dbReference type="OrthoDB" id="9795242at2"/>
<protein>
    <submittedName>
        <fullName evidence="6">TetR/AcrR family transcriptional regulator</fullName>
    </submittedName>
</protein>
<dbReference type="GO" id="GO:0003677">
    <property type="term" value="F:DNA binding"/>
    <property type="evidence" value="ECO:0007669"/>
    <property type="project" value="UniProtKB-UniRule"/>
</dbReference>
<dbReference type="EMBL" id="VATY01000001">
    <property type="protein sequence ID" value="TMM59561.1"/>
    <property type="molecule type" value="Genomic_DNA"/>
</dbReference>
<keyword evidence="7" id="KW-1185">Reference proteome</keyword>
<keyword evidence="2 4" id="KW-0238">DNA-binding</keyword>
<dbReference type="Pfam" id="PF16925">
    <property type="entry name" value="TetR_C_13"/>
    <property type="match status" value="1"/>
</dbReference>
<keyword evidence="1" id="KW-0805">Transcription regulation</keyword>
<dbReference type="Gene3D" id="1.10.10.60">
    <property type="entry name" value="Homeodomain-like"/>
    <property type="match status" value="1"/>
</dbReference>
<keyword evidence="3" id="KW-0804">Transcription</keyword>
<dbReference type="AlphaFoldDB" id="A0A5S3PX86"/>